<reference evidence="2 3" key="1">
    <citation type="submission" date="2022-07" db="EMBL/GenBank/DDBJ databases">
        <title>Mucilaginibacter sp. JC4.</title>
        <authorList>
            <person name="Le V."/>
            <person name="Ko S.-R."/>
            <person name="Ahn C.-Y."/>
            <person name="Oh H.-M."/>
        </authorList>
    </citation>
    <scope>NUCLEOTIDE SEQUENCE [LARGE SCALE GENOMIC DNA]</scope>
    <source>
        <strain evidence="2 3">JC4</strain>
    </source>
</reference>
<keyword evidence="1" id="KW-1133">Transmembrane helix</keyword>
<evidence type="ECO:0008006" key="4">
    <source>
        <dbReference type="Google" id="ProtNLM"/>
    </source>
</evidence>
<feature type="transmembrane region" description="Helical" evidence="1">
    <location>
        <begin position="81"/>
        <end position="101"/>
    </location>
</feature>
<keyword evidence="1" id="KW-0472">Membrane</keyword>
<comment type="caution">
    <text evidence="2">The sequence shown here is derived from an EMBL/GenBank/DDBJ whole genome shotgun (WGS) entry which is preliminary data.</text>
</comment>
<feature type="transmembrane region" description="Helical" evidence="1">
    <location>
        <begin position="23"/>
        <end position="43"/>
    </location>
</feature>
<evidence type="ECO:0000313" key="3">
    <source>
        <dbReference type="Proteomes" id="UP001204376"/>
    </source>
</evidence>
<dbReference type="Proteomes" id="UP001204376">
    <property type="component" value="Unassembled WGS sequence"/>
</dbReference>
<feature type="transmembrane region" description="Helical" evidence="1">
    <location>
        <begin position="113"/>
        <end position="129"/>
    </location>
</feature>
<keyword evidence="3" id="KW-1185">Reference proteome</keyword>
<feature type="transmembrane region" description="Helical" evidence="1">
    <location>
        <begin position="163"/>
        <end position="183"/>
    </location>
</feature>
<accession>A0ABT1T9A9</accession>
<evidence type="ECO:0000313" key="2">
    <source>
        <dbReference type="EMBL" id="MCQ6961182.1"/>
    </source>
</evidence>
<keyword evidence="1" id="KW-0812">Transmembrane</keyword>
<sequence length="231" mass="26557">MGKRFNLMGQFTNEYFRQMIKKYSVLIGVVISVILIMIAISIYPGGTMFDEYSIGFDWKRNFMSNLFGTKALNGAENPSKIWAYTGMILLPFTYAVFFINMSKKIPEKKAGNIIKYGGIANIFFTFLTVTSLHDIMLIISTTLFWTCLVVITIFILKTRLHLFKFLCIISLLVFYYSVYLWGISDWSLLPVMQKVNFVSSTLLILGLEYYTKQEDFASIKPGTHKKLATNH</sequence>
<feature type="transmembrane region" description="Helical" evidence="1">
    <location>
        <begin position="135"/>
        <end position="156"/>
    </location>
</feature>
<gene>
    <name evidence="2" type="ORF">NPE20_24630</name>
</gene>
<proteinExistence type="predicted"/>
<name>A0ABT1T9A9_9SPHI</name>
<protein>
    <recommendedName>
        <fullName evidence="4">DUF998 domain-containing protein</fullName>
    </recommendedName>
</protein>
<dbReference type="EMBL" id="JANHOH010000012">
    <property type="protein sequence ID" value="MCQ6961182.1"/>
    <property type="molecule type" value="Genomic_DNA"/>
</dbReference>
<evidence type="ECO:0000256" key="1">
    <source>
        <dbReference type="SAM" id="Phobius"/>
    </source>
</evidence>
<organism evidence="2 3">
    <name type="scientific">Mucilaginibacter aquariorum</name>
    <dbReference type="NCBI Taxonomy" id="2967225"/>
    <lineage>
        <taxon>Bacteria</taxon>
        <taxon>Pseudomonadati</taxon>
        <taxon>Bacteroidota</taxon>
        <taxon>Sphingobacteriia</taxon>
        <taxon>Sphingobacteriales</taxon>
        <taxon>Sphingobacteriaceae</taxon>
        <taxon>Mucilaginibacter</taxon>
    </lineage>
</organism>